<dbReference type="AlphaFoldDB" id="A0A6C0KXN4"/>
<sequence length="50" mass="6114">MLTFFSIKKNFLEHYAQKRKIAKKSSGNPLAFRIWTFFLSIFEKSNHFWE</sequence>
<evidence type="ECO:0000313" key="1">
    <source>
        <dbReference type="EMBL" id="QHU21447.1"/>
    </source>
</evidence>
<protein>
    <submittedName>
        <fullName evidence="1">Uncharacterized protein</fullName>
    </submittedName>
</protein>
<organism evidence="1">
    <name type="scientific">viral metagenome</name>
    <dbReference type="NCBI Taxonomy" id="1070528"/>
    <lineage>
        <taxon>unclassified sequences</taxon>
        <taxon>metagenomes</taxon>
        <taxon>organismal metagenomes</taxon>
    </lineage>
</organism>
<accession>A0A6C0KXN4</accession>
<name>A0A6C0KXN4_9ZZZZ</name>
<dbReference type="EMBL" id="MN740990">
    <property type="protein sequence ID" value="QHU21447.1"/>
    <property type="molecule type" value="Genomic_DNA"/>
</dbReference>
<proteinExistence type="predicted"/>
<reference evidence="1" key="1">
    <citation type="journal article" date="2020" name="Nature">
        <title>Giant virus diversity and host interactions through global metagenomics.</title>
        <authorList>
            <person name="Schulz F."/>
            <person name="Roux S."/>
            <person name="Paez-Espino D."/>
            <person name="Jungbluth S."/>
            <person name="Walsh D.A."/>
            <person name="Denef V.J."/>
            <person name="McMahon K.D."/>
            <person name="Konstantinidis K.T."/>
            <person name="Eloe-Fadrosh E.A."/>
            <person name="Kyrpides N.C."/>
            <person name="Woyke T."/>
        </authorList>
    </citation>
    <scope>NUCLEOTIDE SEQUENCE</scope>
    <source>
        <strain evidence="1">GVMAG-S-3300013094-109</strain>
    </source>
</reference>